<evidence type="ECO:0000259" key="6">
    <source>
        <dbReference type="PROSITE" id="PS51471"/>
    </source>
</evidence>
<evidence type="ECO:0000256" key="3">
    <source>
        <dbReference type="ARBA" id="ARBA00022964"/>
    </source>
</evidence>
<accession>A0A6C0DG90</accession>
<dbReference type="PROSITE" id="PS51471">
    <property type="entry name" value="FE2OG_OXY"/>
    <property type="match status" value="1"/>
</dbReference>
<evidence type="ECO:0000256" key="4">
    <source>
        <dbReference type="ARBA" id="ARBA00023002"/>
    </source>
</evidence>
<evidence type="ECO:0000256" key="1">
    <source>
        <dbReference type="ARBA" id="ARBA00001961"/>
    </source>
</evidence>
<dbReference type="PANTHER" id="PTHR10869">
    <property type="entry name" value="PROLYL 4-HYDROXYLASE ALPHA SUBUNIT"/>
    <property type="match status" value="1"/>
</dbReference>
<dbReference type="GO" id="GO:0016705">
    <property type="term" value="F:oxidoreductase activity, acting on paired donors, with incorporation or reduction of molecular oxygen"/>
    <property type="evidence" value="ECO:0007669"/>
    <property type="project" value="InterPro"/>
</dbReference>
<evidence type="ECO:0000313" key="7">
    <source>
        <dbReference type="EMBL" id="QHT15320.1"/>
    </source>
</evidence>
<dbReference type="GO" id="GO:0031418">
    <property type="term" value="F:L-ascorbic acid binding"/>
    <property type="evidence" value="ECO:0007669"/>
    <property type="project" value="InterPro"/>
</dbReference>
<evidence type="ECO:0000256" key="5">
    <source>
        <dbReference type="ARBA" id="ARBA00023004"/>
    </source>
</evidence>
<protein>
    <recommendedName>
        <fullName evidence="6">Fe2OG dioxygenase domain-containing protein</fullName>
    </recommendedName>
</protein>
<dbReference type="PANTHER" id="PTHR10869:SF246">
    <property type="entry name" value="TRANSMEMBRANE PROLYL 4-HYDROXYLASE"/>
    <property type="match status" value="1"/>
</dbReference>
<reference evidence="7" key="1">
    <citation type="journal article" date="2020" name="Nature">
        <title>Giant virus diversity and host interactions through global metagenomics.</title>
        <authorList>
            <person name="Schulz F."/>
            <person name="Roux S."/>
            <person name="Paez-Espino D."/>
            <person name="Jungbluth S."/>
            <person name="Walsh D.A."/>
            <person name="Denef V.J."/>
            <person name="McMahon K.D."/>
            <person name="Konstantinidis K.T."/>
            <person name="Eloe-Fadrosh E.A."/>
            <person name="Kyrpides N.C."/>
            <person name="Woyke T."/>
        </authorList>
    </citation>
    <scope>NUCLEOTIDE SEQUENCE</scope>
    <source>
        <strain evidence="7">GVMAG-M-3300023174-144</strain>
    </source>
</reference>
<dbReference type="InterPro" id="IPR005123">
    <property type="entry name" value="Oxoglu/Fe-dep_dioxygenase_dom"/>
</dbReference>
<keyword evidence="2" id="KW-0479">Metal-binding</keyword>
<dbReference type="SMART" id="SM00702">
    <property type="entry name" value="P4Hc"/>
    <property type="match status" value="1"/>
</dbReference>
<sequence length="214" mass="25321">MYGLDRYIYINENSLSRDLCDEIINKFEEQENKGPGSTFGGIQPKIKDTTDYDIEINNPKWSRIREALIAELINNIEIYTSKLDTPMYHSQPADIKDINRIPKKYNFKELNEYGLFFETILVQKYKSNQGRYVYHNDFSSESDKKRYRVLTYIYYLNDVDEGGETQFWDNYKIKPQKGKLVLFPASWTYPHSGLMPISHDKYIITGWIYANNGR</sequence>
<dbReference type="GO" id="GO:0005506">
    <property type="term" value="F:iron ion binding"/>
    <property type="evidence" value="ECO:0007669"/>
    <property type="project" value="InterPro"/>
</dbReference>
<keyword evidence="5" id="KW-0408">Iron</keyword>
<dbReference type="AlphaFoldDB" id="A0A6C0DG90"/>
<dbReference type="InterPro" id="IPR044862">
    <property type="entry name" value="Pro_4_hyd_alph_FE2OG_OXY"/>
</dbReference>
<dbReference type="InterPro" id="IPR045054">
    <property type="entry name" value="P4HA-like"/>
</dbReference>
<dbReference type="Pfam" id="PF13640">
    <property type="entry name" value="2OG-FeII_Oxy_3"/>
    <property type="match status" value="1"/>
</dbReference>
<dbReference type="InterPro" id="IPR006620">
    <property type="entry name" value="Pro_4_hyd_alph"/>
</dbReference>
<proteinExistence type="predicted"/>
<dbReference type="GO" id="GO:0051213">
    <property type="term" value="F:dioxygenase activity"/>
    <property type="evidence" value="ECO:0007669"/>
    <property type="project" value="UniProtKB-KW"/>
</dbReference>
<dbReference type="Gene3D" id="2.60.120.620">
    <property type="entry name" value="q2cbj1_9rhob like domain"/>
    <property type="match status" value="1"/>
</dbReference>
<keyword evidence="3" id="KW-0223">Dioxygenase</keyword>
<feature type="domain" description="Fe2OG dioxygenase" evidence="6">
    <location>
        <begin position="116"/>
        <end position="210"/>
    </location>
</feature>
<comment type="cofactor">
    <cofactor evidence="1">
        <name>L-ascorbate</name>
        <dbReference type="ChEBI" id="CHEBI:38290"/>
    </cofactor>
</comment>
<dbReference type="EMBL" id="MN739605">
    <property type="protein sequence ID" value="QHT15320.1"/>
    <property type="molecule type" value="Genomic_DNA"/>
</dbReference>
<name>A0A6C0DG90_9ZZZZ</name>
<organism evidence="7">
    <name type="scientific">viral metagenome</name>
    <dbReference type="NCBI Taxonomy" id="1070528"/>
    <lineage>
        <taxon>unclassified sequences</taxon>
        <taxon>metagenomes</taxon>
        <taxon>organismal metagenomes</taxon>
    </lineage>
</organism>
<keyword evidence="4" id="KW-0560">Oxidoreductase</keyword>
<evidence type="ECO:0000256" key="2">
    <source>
        <dbReference type="ARBA" id="ARBA00022723"/>
    </source>
</evidence>